<comment type="caution">
    <text evidence="3">The sequence shown here is derived from an EMBL/GenBank/DDBJ whole genome shotgun (WGS) entry which is preliminary data.</text>
</comment>
<reference evidence="4" key="1">
    <citation type="journal article" date="2016" name="Nat. Commun.">
        <title>The Gonium pectorale genome demonstrates co-option of cell cycle regulation during the evolution of multicellularity.</title>
        <authorList>
            <person name="Hanschen E.R."/>
            <person name="Marriage T.N."/>
            <person name="Ferris P.J."/>
            <person name="Hamaji T."/>
            <person name="Toyoda A."/>
            <person name="Fujiyama A."/>
            <person name="Neme R."/>
            <person name="Noguchi H."/>
            <person name="Minakuchi Y."/>
            <person name="Suzuki M."/>
            <person name="Kawai-Toyooka H."/>
            <person name="Smith D.R."/>
            <person name="Sparks H."/>
            <person name="Anderson J."/>
            <person name="Bakaric R."/>
            <person name="Luria V."/>
            <person name="Karger A."/>
            <person name="Kirschner M.W."/>
            <person name="Durand P.M."/>
            <person name="Michod R.E."/>
            <person name="Nozaki H."/>
            <person name="Olson B.J."/>
        </authorList>
    </citation>
    <scope>NUCLEOTIDE SEQUENCE [LARGE SCALE GENOMIC DNA]</scope>
    <source>
        <strain evidence="4">NIES-2863</strain>
    </source>
</reference>
<evidence type="ECO:0000313" key="4">
    <source>
        <dbReference type="Proteomes" id="UP000075714"/>
    </source>
</evidence>
<feature type="compositionally biased region" description="Low complexity" evidence="1">
    <location>
        <begin position="77"/>
        <end position="89"/>
    </location>
</feature>
<feature type="compositionally biased region" description="Gly residues" evidence="1">
    <location>
        <begin position="250"/>
        <end position="269"/>
    </location>
</feature>
<evidence type="ECO:0000313" key="3">
    <source>
        <dbReference type="EMBL" id="KXZ50981.1"/>
    </source>
</evidence>
<feature type="compositionally biased region" description="Low complexity" evidence="1">
    <location>
        <begin position="42"/>
        <end position="56"/>
    </location>
</feature>
<sequence>MSNPGSSRQWWTPALPQADTSPAGDQTAAKPTDAAQPPKEGSTVAARATAAAAAPAGPSPGLLPRPHEEGEGGGGAATEPEVAAEATAAAGTQRVTFAEPPPASPFAAAATARAPAAAATWPYRRPATILVGTVDDLERRRELHRQAVAGTAGRLAALLLLATAAAAWGTHRCLCEAETVPCAVPIGLAAAATGCLAVFFGVTACTSAPRKKAAAAAAAAAGSGGGGGDAGGGSRGGGGAGGVTEPLLPGGAGGAGDGGDGGSGEATAV</sequence>
<keyword evidence="4" id="KW-1185">Reference proteome</keyword>
<accession>A0A150GMH9</accession>
<dbReference type="Proteomes" id="UP000075714">
    <property type="component" value="Unassembled WGS sequence"/>
</dbReference>
<evidence type="ECO:0000256" key="2">
    <source>
        <dbReference type="SAM" id="Phobius"/>
    </source>
</evidence>
<feature type="compositionally biased region" description="Polar residues" evidence="1">
    <location>
        <begin position="1"/>
        <end position="10"/>
    </location>
</feature>
<proteinExistence type="predicted"/>
<dbReference type="EMBL" id="LSYV01000015">
    <property type="protein sequence ID" value="KXZ50981.1"/>
    <property type="molecule type" value="Genomic_DNA"/>
</dbReference>
<keyword evidence="2" id="KW-0812">Transmembrane</keyword>
<keyword evidence="2" id="KW-0472">Membrane</keyword>
<evidence type="ECO:0000256" key="1">
    <source>
        <dbReference type="SAM" id="MobiDB-lite"/>
    </source>
</evidence>
<gene>
    <name evidence="3" type="ORF">GPECTOR_14g223</name>
</gene>
<feature type="transmembrane region" description="Helical" evidence="2">
    <location>
        <begin position="183"/>
        <end position="202"/>
    </location>
</feature>
<feature type="transmembrane region" description="Helical" evidence="2">
    <location>
        <begin position="147"/>
        <end position="171"/>
    </location>
</feature>
<keyword evidence="2" id="KW-1133">Transmembrane helix</keyword>
<feature type="region of interest" description="Disordered" evidence="1">
    <location>
        <begin position="1"/>
        <end position="89"/>
    </location>
</feature>
<name>A0A150GMH9_GONPE</name>
<protein>
    <submittedName>
        <fullName evidence="3">Uncharacterized protein</fullName>
    </submittedName>
</protein>
<feature type="region of interest" description="Disordered" evidence="1">
    <location>
        <begin position="223"/>
        <end position="269"/>
    </location>
</feature>
<organism evidence="3 4">
    <name type="scientific">Gonium pectorale</name>
    <name type="common">Green alga</name>
    <dbReference type="NCBI Taxonomy" id="33097"/>
    <lineage>
        <taxon>Eukaryota</taxon>
        <taxon>Viridiplantae</taxon>
        <taxon>Chlorophyta</taxon>
        <taxon>core chlorophytes</taxon>
        <taxon>Chlorophyceae</taxon>
        <taxon>CS clade</taxon>
        <taxon>Chlamydomonadales</taxon>
        <taxon>Volvocaceae</taxon>
        <taxon>Gonium</taxon>
    </lineage>
</organism>
<dbReference type="AlphaFoldDB" id="A0A150GMH9"/>
<feature type="compositionally biased region" description="Gly residues" evidence="1">
    <location>
        <begin position="223"/>
        <end position="242"/>
    </location>
</feature>